<dbReference type="GO" id="GO:0003723">
    <property type="term" value="F:RNA binding"/>
    <property type="evidence" value="ECO:0007669"/>
    <property type="project" value="UniProtKB-UniRule"/>
</dbReference>
<evidence type="ECO:0000256" key="9">
    <source>
        <dbReference type="ARBA" id="ARBA00023128"/>
    </source>
</evidence>
<keyword evidence="3 11" id="KW-0489">Methyltransferase</keyword>
<dbReference type="EC" id="2.1.1.-" evidence="12"/>
<evidence type="ECO:0000256" key="7">
    <source>
        <dbReference type="ARBA" id="ARBA00022946"/>
    </source>
</evidence>
<keyword evidence="4 11" id="KW-0808">Transferase</keyword>
<sequence>MMRGVSALIRNHGAPTTQLQRIPLPDGSTPQAPTIEIDPELFQLKPKKLPPLPRTRDLLHVYGIRAKKNLSQNFLLNQRLIRGLVRAAGIMPGSRVIEVGPGPGNLTRAILEQSPFEVLAVEKDRRFLPLLEQLADSVLPGQLKILLGDALDHDFENIFGNPKQLESDFQLPVGLPEHVFKFSREWEDRSLPPVRLIGNLPFSISTPLLIKWLHHISLRNSFWQYGRVPMLLTFQDEVARRICANPTAYERTRLSVMSQNYCHVQYMFRISGKSFTPAAGVDTGVVRLEPRKQPLCQVPFKLFEKFNRHLFHHRNHNLNYNFRTLFPADLHDRIEHAFDKAQVNPRIFPYMISNKETARLCEEYYKLCLEIPALVEYDYRASKRLLEESTMKVLKDANLNLLTK</sequence>
<reference evidence="14" key="1">
    <citation type="submission" date="2018-10" db="EMBL/GenBank/DDBJ databases">
        <title>Transcriptome assembly of Aceria tosichella (Wheat curl mite) Type 2.</title>
        <authorList>
            <person name="Scully E.D."/>
            <person name="Geib S.M."/>
            <person name="Palmer N.A."/>
            <person name="Gupta A.K."/>
            <person name="Sarath G."/>
            <person name="Tatineni S."/>
        </authorList>
    </citation>
    <scope>NUCLEOTIDE SEQUENCE</scope>
    <source>
        <strain evidence="14">LincolnNE</strain>
    </source>
</reference>
<name>A0A6G1SCS0_9ACAR</name>
<evidence type="ECO:0000313" key="14">
    <source>
        <dbReference type="EMBL" id="MDE47957.1"/>
    </source>
</evidence>
<evidence type="ECO:0000256" key="12">
    <source>
        <dbReference type="RuleBase" id="RU362106"/>
    </source>
</evidence>
<dbReference type="Pfam" id="PF00398">
    <property type="entry name" value="RrnaAD"/>
    <property type="match status" value="1"/>
</dbReference>
<protein>
    <recommendedName>
        <fullName evidence="12">rRNA adenine N(6)-methyltransferase</fullName>
        <ecNumber evidence="12">2.1.1.-</ecNumber>
    </recommendedName>
</protein>
<dbReference type="InterPro" id="IPR020596">
    <property type="entry name" value="rRNA_Ade_Mease_Trfase_CS"/>
</dbReference>
<accession>A0A6G1SCS0</accession>
<dbReference type="GO" id="GO:0006391">
    <property type="term" value="P:transcription initiation at mitochondrial promoter"/>
    <property type="evidence" value="ECO:0007669"/>
    <property type="project" value="TreeGrafter"/>
</dbReference>
<evidence type="ECO:0000256" key="3">
    <source>
        <dbReference type="ARBA" id="ARBA00022603"/>
    </source>
</evidence>
<keyword evidence="8" id="KW-0805">Transcription regulation</keyword>
<dbReference type="PANTHER" id="PTHR11727:SF17">
    <property type="entry name" value="DIMETHYLADENOSINE TRANSFERASE 1, MITOCHONDRIAL"/>
    <property type="match status" value="1"/>
</dbReference>
<feature type="binding site" evidence="11">
    <location>
        <position position="75"/>
    </location>
    <ligand>
        <name>S-adenosyl-L-methionine</name>
        <dbReference type="ChEBI" id="CHEBI:59789"/>
    </ligand>
</feature>
<dbReference type="EMBL" id="GGYP01003186">
    <property type="protein sequence ID" value="MDE47957.1"/>
    <property type="molecule type" value="Transcribed_RNA"/>
</dbReference>
<keyword evidence="6 11" id="KW-0694">RNA-binding</keyword>
<comment type="subcellular location">
    <subcellularLocation>
        <location evidence="1">Mitochondrion</location>
    </subcellularLocation>
</comment>
<feature type="binding site" evidence="11">
    <location>
        <position position="122"/>
    </location>
    <ligand>
        <name>S-adenosyl-L-methionine</name>
        <dbReference type="ChEBI" id="CHEBI:59789"/>
    </ligand>
</feature>
<evidence type="ECO:0000256" key="10">
    <source>
        <dbReference type="ARBA" id="ARBA00023163"/>
    </source>
</evidence>
<proteinExistence type="inferred from homology"/>
<evidence type="ECO:0000256" key="4">
    <source>
        <dbReference type="ARBA" id="ARBA00022679"/>
    </source>
</evidence>
<evidence type="ECO:0000256" key="5">
    <source>
        <dbReference type="ARBA" id="ARBA00022691"/>
    </source>
</evidence>
<keyword evidence="7" id="KW-0809">Transit peptide</keyword>
<dbReference type="AlphaFoldDB" id="A0A6G1SCS0"/>
<keyword evidence="10" id="KW-0804">Transcription</keyword>
<evidence type="ECO:0000256" key="11">
    <source>
        <dbReference type="PROSITE-ProRule" id="PRU01026"/>
    </source>
</evidence>
<dbReference type="SUPFAM" id="SSF53335">
    <property type="entry name" value="S-adenosyl-L-methionine-dependent methyltransferases"/>
    <property type="match status" value="1"/>
</dbReference>
<dbReference type="GO" id="GO:0005759">
    <property type="term" value="C:mitochondrial matrix"/>
    <property type="evidence" value="ECO:0007669"/>
    <property type="project" value="TreeGrafter"/>
</dbReference>
<evidence type="ECO:0000259" key="13">
    <source>
        <dbReference type="SMART" id="SM00650"/>
    </source>
</evidence>
<dbReference type="Gene3D" id="3.40.50.150">
    <property type="entry name" value="Vaccinia Virus protein VP39"/>
    <property type="match status" value="1"/>
</dbReference>
<dbReference type="SMART" id="SM00650">
    <property type="entry name" value="rADc"/>
    <property type="match status" value="1"/>
</dbReference>
<dbReference type="PROSITE" id="PS01131">
    <property type="entry name" value="RRNA_A_DIMETH"/>
    <property type="match status" value="1"/>
</dbReference>
<dbReference type="GO" id="GO:0000179">
    <property type="term" value="F:rRNA (adenine-N6,N6-)-dimethyltransferase activity"/>
    <property type="evidence" value="ECO:0007669"/>
    <property type="project" value="UniProtKB-UniRule"/>
</dbReference>
<feature type="binding site" evidence="11">
    <location>
        <position position="73"/>
    </location>
    <ligand>
        <name>S-adenosyl-L-methionine</name>
        <dbReference type="ChEBI" id="CHEBI:59789"/>
    </ligand>
</feature>
<keyword evidence="9" id="KW-0496">Mitochondrion</keyword>
<dbReference type="InterPro" id="IPR023165">
    <property type="entry name" value="rRNA_Ade_diMease-like_C"/>
</dbReference>
<gene>
    <name evidence="14" type="primary">Tfb1m</name>
    <name evidence="14" type="ORF">g.19540</name>
</gene>
<dbReference type="CDD" id="cd02440">
    <property type="entry name" value="AdoMet_MTases"/>
    <property type="match status" value="1"/>
</dbReference>
<dbReference type="PROSITE" id="PS51689">
    <property type="entry name" value="SAM_RNA_A_N6_MT"/>
    <property type="match status" value="1"/>
</dbReference>
<keyword evidence="2 12" id="KW-0698">rRNA processing</keyword>
<evidence type="ECO:0000256" key="1">
    <source>
        <dbReference type="ARBA" id="ARBA00004173"/>
    </source>
</evidence>
<feature type="binding site" evidence="11">
    <location>
        <position position="149"/>
    </location>
    <ligand>
        <name>S-adenosyl-L-methionine</name>
        <dbReference type="ChEBI" id="CHEBI:59789"/>
    </ligand>
</feature>
<organism evidence="14">
    <name type="scientific">Aceria tosichella</name>
    <name type="common">wheat curl mite</name>
    <dbReference type="NCBI Taxonomy" id="561515"/>
    <lineage>
        <taxon>Eukaryota</taxon>
        <taxon>Metazoa</taxon>
        <taxon>Ecdysozoa</taxon>
        <taxon>Arthropoda</taxon>
        <taxon>Chelicerata</taxon>
        <taxon>Arachnida</taxon>
        <taxon>Acari</taxon>
        <taxon>Acariformes</taxon>
        <taxon>Trombidiformes</taxon>
        <taxon>Prostigmata</taxon>
        <taxon>Eupodina</taxon>
        <taxon>Eriophyoidea</taxon>
        <taxon>Eriophyidae</taxon>
        <taxon>Eriophyinae</taxon>
        <taxon>Aceriini</taxon>
        <taxon>Aceria</taxon>
    </lineage>
</organism>
<dbReference type="PANTHER" id="PTHR11727">
    <property type="entry name" value="DIMETHYLADENOSINE TRANSFERASE"/>
    <property type="match status" value="1"/>
</dbReference>
<dbReference type="GO" id="GO:0034246">
    <property type="term" value="F:mitochondrial transcription factor activity"/>
    <property type="evidence" value="ECO:0007669"/>
    <property type="project" value="TreeGrafter"/>
</dbReference>
<dbReference type="InterPro" id="IPR001737">
    <property type="entry name" value="KsgA/Erm"/>
</dbReference>
<feature type="binding site" evidence="11">
    <location>
        <position position="199"/>
    </location>
    <ligand>
        <name>S-adenosyl-L-methionine</name>
        <dbReference type="ChEBI" id="CHEBI:59789"/>
    </ligand>
</feature>
<dbReference type="InterPro" id="IPR020598">
    <property type="entry name" value="rRNA_Ade_methylase_Trfase_N"/>
</dbReference>
<dbReference type="FunFam" id="3.40.50.150:FF:000109">
    <property type="entry name" value="rRNA adenine N(6)-methyltransferase"/>
    <property type="match status" value="1"/>
</dbReference>
<evidence type="ECO:0000256" key="2">
    <source>
        <dbReference type="ARBA" id="ARBA00022552"/>
    </source>
</evidence>
<dbReference type="Gene3D" id="1.10.8.100">
    <property type="entry name" value="Ribosomal RNA adenine dimethylase-like, domain 2"/>
    <property type="match status" value="1"/>
</dbReference>
<evidence type="ECO:0000256" key="6">
    <source>
        <dbReference type="ARBA" id="ARBA00022884"/>
    </source>
</evidence>
<comment type="similarity">
    <text evidence="11 12">Belongs to the class I-like SAM-binding methyltransferase superfamily. rRNA adenine N(6)-methyltransferase family.</text>
</comment>
<feature type="binding site" evidence="11">
    <location>
        <position position="100"/>
    </location>
    <ligand>
        <name>S-adenosyl-L-methionine</name>
        <dbReference type="ChEBI" id="CHEBI:59789"/>
    </ligand>
</feature>
<keyword evidence="5 11" id="KW-0949">S-adenosyl-L-methionine</keyword>
<dbReference type="InterPro" id="IPR029063">
    <property type="entry name" value="SAM-dependent_MTases_sf"/>
</dbReference>
<feature type="domain" description="Ribosomal RNA adenine methylase transferase N-terminal" evidence="13">
    <location>
        <begin position="80"/>
        <end position="292"/>
    </location>
</feature>
<evidence type="ECO:0000256" key="8">
    <source>
        <dbReference type="ARBA" id="ARBA00023015"/>
    </source>
</evidence>